<dbReference type="Gene3D" id="3.30.700.10">
    <property type="entry name" value="Glycoprotein, Type 4 Pilin"/>
    <property type="match status" value="1"/>
</dbReference>
<dbReference type="AlphaFoldDB" id="A0A2P5P8J5"/>
<dbReference type="Proteomes" id="UP000235653">
    <property type="component" value="Unassembled WGS sequence"/>
</dbReference>
<dbReference type="RefSeq" id="WP_102330101.1">
    <property type="nucleotide sequence ID" value="NZ_CP058566.2"/>
</dbReference>
<comment type="caution">
    <text evidence="1">The sequence shown here is derived from an EMBL/GenBank/DDBJ whole genome shotgun (WGS) entry which is preliminary data.</text>
</comment>
<keyword evidence="2" id="KW-1185">Reference proteome</keyword>
<dbReference type="InterPro" id="IPR012902">
    <property type="entry name" value="N_methyl_site"/>
</dbReference>
<sequence length="107" mass="11023">MKLRRKNGFTLIELLVVIAILGTVAAVAVPNVLKFIGTGNDAAAKQELLNVAAATAAALASEPPVDPTIDDAQIIAGVGVGKFMVQNTEFKYTIDSAGNITQGGRVS</sequence>
<accession>A0A2P5P8J5</accession>
<dbReference type="InterPro" id="IPR045584">
    <property type="entry name" value="Pilin-like"/>
</dbReference>
<reference evidence="1 2" key="1">
    <citation type="journal article" date="2017" name="ISME J.">
        <title>Grape pomace compost harbors organohalide-respiring Dehalogenimonas species with novel reductive dehalogenase genes.</title>
        <authorList>
            <person name="Yang Y."/>
            <person name="Higgins S.A."/>
            <person name="Yan J."/>
            <person name="Simsir B."/>
            <person name="Chourey K."/>
            <person name="Iyer R."/>
            <person name="Hettich R.L."/>
            <person name="Baldwin B."/>
            <person name="Ogles D.M."/>
            <person name="Loffler F.E."/>
        </authorList>
    </citation>
    <scope>NUCLEOTIDE SEQUENCE [LARGE SCALE GENOMIC DNA]</scope>
    <source>
        <strain evidence="1 2">GP</strain>
    </source>
</reference>
<dbReference type="SUPFAM" id="SSF54523">
    <property type="entry name" value="Pili subunits"/>
    <property type="match status" value="1"/>
</dbReference>
<proteinExistence type="predicted"/>
<dbReference type="OrthoDB" id="195052at2"/>
<protein>
    <submittedName>
        <fullName evidence="1">Type II secretion system protein</fullName>
    </submittedName>
</protein>
<name>A0A2P5P8J5_9CHLR</name>
<dbReference type="EMBL" id="JQAN02000006">
    <property type="protein sequence ID" value="PPD58618.1"/>
    <property type="molecule type" value="Genomic_DNA"/>
</dbReference>
<dbReference type="Pfam" id="PF07963">
    <property type="entry name" value="N_methyl"/>
    <property type="match status" value="1"/>
</dbReference>
<organism evidence="1 2">
    <name type="scientific">Dehalogenimonas etheniformans</name>
    <dbReference type="NCBI Taxonomy" id="1536648"/>
    <lineage>
        <taxon>Bacteria</taxon>
        <taxon>Bacillati</taxon>
        <taxon>Chloroflexota</taxon>
        <taxon>Dehalococcoidia</taxon>
        <taxon>Dehalococcoidales</taxon>
        <taxon>Dehalococcoidaceae</taxon>
        <taxon>Dehalogenimonas</taxon>
    </lineage>
</organism>
<evidence type="ECO:0000313" key="2">
    <source>
        <dbReference type="Proteomes" id="UP000235653"/>
    </source>
</evidence>
<dbReference type="NCBIfam" id="TIGR02532">
    <property type="entry name" value="IV_pilin_GFxxxE"/>
    <property type="match status" value="1"/>
</dbReference>
<evidence type="ECO:0000313" key="1">
    <source>
        <dbReference type="EMBL" id="PPD58618.1"/>
    </source>
</evidence>
<gene>
    <name evidence="1" type="ORF">JP09_001695</name>
</gene>